<dbReference type="EMBL" id="CP112998">
    <property type="protein sequence ID" value="WAC14377.1"/>
    <property type="molecule type" value="Genomic_DNA"/>
</dbReference>
<dbReference type="Proteomes" id="UP001164653">
    <property type="component" value="Chromosome"/>
</dbReference>
<organism evidence="1 2">
    <name type="scientific">Dyadobacter pollutisoli</name>
    <dbReference type="NCBI Taxonomy" id="2910158"/>
    <lineage>
        <taxon>Bacteria</taxon>
        <taxon>Pseudomonadati</taxon>
        <taxon>Bacteroidota</taxon>
        <taxon>Cytophagia</taxon>
        <taxon>Cytophagales</taxon>
        <taxon>Spirosomataceae</taxon>
        <taxon>Dyadobacter</taxon>
    </lineage>
</organism>
<accession>A0A9E8NG60</accession>
<dbReference type="AlphaFoldDB" id="A0A9E8NG60"/>
<proteinExistence type="predicted"/>
<reference evidence="1" key="1">
    <citation type="submission" date="2022-11" db="EMBL/GenBank/DDBJ databases">
        <title>Dyadobacter pollutisoli sp. nov., isolated from plastic dumped soil.</title>
        <authorList>
            <person name="Kim J.M."/>
            <person name="Kim K.R."/>
            <person name="Lee J.K."/>
            <person name="Hao L."/>
            <person name="Jeon C.O."/>
        </authorList>
    </citation>
    <scope>NUCLEOTIDE SEQUENCE</scope>
    <source>
        <strain evidence="1">U1</strain>
    </source>
</reference>
<evidence type="ECO:0000313" key="1">
    <source>
        <dbReference type="EMBL" id="WAC14377.1"/>
    </source>
</evidence>
<sequence>MKTTKEPKVKLTLSIRKSAIEQAKRIVASQGTSLSNLIEEYLVNYTKPEQEAGLSKPSLADQLFGCAKDGPLRYMTDKEIKDLMVKDKYGL</sequence>
<name>A0A9E8NG60_9BACT</name>
<keyword evidence="2" id="KW-1185">Reference proteome</keyword>
<dbReference type="Pfam" id="PF19891">
    <property type="entry name" value="DUF6364"/>
    <property type="match status" value="1"/>
</dbReference>
<protein>
    <submittedName>
        <fullName evidence="1">DUF6364 family protein</fullName>
    </submittedName>
</protein>
<dbReference type="RefSeq" id="WP_244819745.1">
    <property type="nucleotide sequence ID" value="NZ_CP112998.1"/>
</dbReference>
<dbReference type="KEGG" id="dpf:ON006_10555"/>
<evidence type="ECO:0000313" key="2">
    <source>
        <dbReference type="Proteomes" id="UP001164653"/>
    </source>
</evidence>
<dbReference type="InterPro" id="IPR045944">
    <property type="entry name" value="DUF6364"/>
</dbReference>
<gene>
    <name evidence="1" type="ORF">ON006_10555</name>
</gene>